<evidence type="ECO:0000313" key="2">
    <source>
        <dbReference type="EMBL" id="VUZ99722.1"/>
    </source>
</evidence>
<dbReference type="AlphaFoldDB" id="A0A565A6C6"/>
<feature type="compositionally biased region" description="Basic and acidic residues" evidence="1">
    <location>
        <begin position="243"/>
        <end position="259"/>
    </location>
</feature>
<sequence>MGRKSKDKPKQSVEVLPSRIRNNKIIRGIKFMDIVDYISDEHVERVEKWINDYEQNLKQYLKDISTNLEAIDTNIHCRDLNYILDTIIERIFKLKRIKRIRLQHDIEKFTIDLLNGEFKKLNCNRKIYESNNTNMHIKKHMYDLCEDIKYIIEKKMERERPIRYCNLVFPRVLKRWKELRDVYYSNQQHEVFHSDSNCTIDYIMKNFSDKKCNYVPEPRKGKAKTVSTLREQPAEDQSPALRAEARPVLDTKEGLRPDPEAAPDQEDELDPNGMEESDFLVDMPLKLTSGEAEPKLDTTYAAASLCGVSLIGAMIYKFKPFGFGSRAPGMRNGMGGYPLPHAANGDYFMDNFEYLQTSIPNNEYHLGYGPAADH</sequence>
<evidence type="ECO:0000256" key="1">
    <source>
        <dbReference type="SAM" id="MobiDB-lite"/>
    </source>
</evidence>
<dbReference type="VEuPathDB" id="PlasmoDB:PVX_096001a"/>
<accession>A0A565A6C6</accession>
<dbReference type="VEuPathDB" id="PlasmoDB:PVPAM_000012800"/>
<protein>
    <submittedName>
        <fullName evidence="2">VIR protein</fullName>
    </submittedName>
</protein>
<dbReference type="VEuPathDB" id="PlasmoDB:PVW1_030030500"/>
<dbReference type="Proteomes" id="UP000220605">
    <property type="component" value="Unassembled WGS sequence"/>
</dbReference>
<name>A0A565A6C6_PLAVI</name>
<dbReference type="OrthoDB" id="10488668at2759"/>
<organism evidence="2">
    <name type="scientific">Plasmodium vivax</name>
    <name type="common">malaria parasite P. vivax</name>
    <dbReference type="NCBI Taxonomy" id="5855"/>
    <lineage>
        <taxon>Eukaryota</taxon>
        <taxon>Sar</taxon>
        <taxon>Alveolata</taxon>
        <taxon>Apicomplexa</taxon>
        <taxon>Aconoidasida</taxon>
        <taxon>Haemosporida</taxon>
        <taxon>Plasmodiidae</taxon>
        <taxon>Plasmodium</taxon>
        <taxon>Plasmodium (Plasmodium)</taxon>
    </lineage>
</organism>
<feature type="compositionally biased region" description="Acidic residues" evidence="1">
    <location>
        <begin position="261"/>
        <end position="275"/>
    </location>
</feature>
<reference evidence="2" key="1">
    <citation type="submission" date="2016-07" db="EMBL/GenBank/DDBJ databases">
        <authorList>
            <consortium name="Pathogen Informatics"/>
        </authorList>
    </citation>
    <scope>NUCLEOTIDE SEQUENCE</scope>
</reference>
<proteinExistence type="predicted"/>
<dbReference type="VEuPathDB" id="PlasmoDB:PVP01_0004360"/>
<feature type="region of interest" description="Disordered" evidence="1">
    <location>
        <begin position="221"/>
        <end position="275"/>
    </location>
</feature>
<gene>
    <name evidence="2" type="ORF">PVP01_0004360</name>
</gene>
<dbReference type="EMBL" id="FLZR02000011">
    <property type="protein sequence ID" value="VUZ99722.1"/>
    <property type="molecule type" value="Genomic_DNA"/>
</dbReference>